<dbReference type="PANTHER" id="PTHR43471:SF3">
    <property type="entry name" value="ABC TRANSPORTER PERMEASE PROTEIN NATB"/>
    <property type="match status" value="1"/>
</dbReference>
<feature type="transmembrane region" description="Helical" evidence="1">
    <location>
        <begin position="350"/>
        <end position="373"/>
    </location>
</feature>
<keyword evidence="1" id="KW-1133">Transmembrane helix</keyword>
<dbReference type="KEGG" id="ntn:D5366_02250"/>
<keyword evidence="1" id="KW-0812">Transmembrane</keyword>
<dbReference type="AlphaFoldDB" id="A0A4Y6V2K3"/>
<accession>A0A4Y6V2K3</accession>
<name>A0A4Y6V2K3_9PROT</name>
<evidence type="ECO:0000313" key="2">
    <source>
        <dbReference type="EMBL" id="QDH24272.1"/>
    </source>
</evidence>
<evidence type="ECO:0000256" key="1">
    <source>
        <dbReference type="SAM" id="Phobius"/>
    </source>
</evidence>
<reference evidence="2 3" key="1">
    <citation type="submission" date="2018-09" db="EMBL/GenBank/DDBJ databases">
        <title>The complete genome sequence of Neokomagataea tanensis NBRC 106556(T).</title>
        <authorList>
            <person name="Chua K.-O."/>
            <person name="See-Too W.-S."/>
            <person name="Hong K.-W."/>
            <person name="Yin W.-F."/>
            <person name="Chan K.-G."/>
        </authorList>
    </citation>
    <scope>NUCLEOTIDE SEQUENCE [LARGE SCALE GENOMIC DNA]</scope>
    <source>
        <strain evidence="3">AH13 \ NBRC 106556</strain>
    </source>
</reference>
<dbReference type="PANTHER" id="PTHR43471">
    <property type="entry name" value="ABC TRANSPORTER PERMEASE"/>
    <property type="match status" value="1"/>
</dbReference>
<keyword evidence="1" id="KW-0472">Membrane</keyword>
<dbReference type="Proteomes" id="UP000317214">
    <property type="component" value="Chromosome"/>
</dbReference>
<dbReference type="GO" id="GO:0140359">
    <property type="term" value="F:ABC-type transporter activity"/>
    <property type="evidence" value="ECO:0007669"/>
    <property type="project" value="InterPro"/>
</dbReference>
<keyword evidence="3" id="KW-1185">Reference proteome</keyword>
<proteinExistence type="predicted"/>
<feature type="transmembrane region" description="Helical" evidence="1">
    <location>
        <begin position="314"/>
        <end position="338"/>
    </location>
</feature>
<dbReference type="EMBL" id="CP032485">
    <property type="protein sequence ID" value="QDH24272.1"/>
    <property type="molecule type" value="Genomic_DNA"/>
</dbReference>
<sequence>MTLLSTLRAMPHHLSARRLNMFSSSSFRHIWLIALRDFRQTLSTKSFWLTVVLLPLVPLLIGKITPGLINDREHESIIILDQNNQIAPQLSADLKKYDPTNVTIPAPPNIAHAQPDQLNTVVAQFLAQKKGPSAQTFQGYIIAIPNSFPQTAQVHVWSSHSPGTTLAVIKKTLSHYMRTHGMVAAGLTDDVANHINDLAPDVDLHTPPHGFSPAALIRIGPTCLSYLLLISAVFSIQWLLQALVEERSGKLLETLLACVTPTEIMLGKLLATLMSLCLLVGSWTGAAIAFLLHFAPQFGLPSETILNSLLTPRVLIGAPFFMLTGSSLVAMLTLAISVRCETMREAQGMLAPLLVLLILPVQTLLQMSIAGAATQTISEAQWVPLWTPFLDLAQINSAPLWQLLVQGAEMLLTCAILIPLLKRLFEHSILDHSSASGWKEMSKTILKIIKKQNA</sequence>
<feature type="transmembrane region" description="Helical" evidence="1">
    <location>
        <begin position="400"/>
        <end position="421"/>
    </location>
</feature>
<dbReference type="Pfam" id="PF12679">
    <property type="entry name" value="ABC2_membrane_2"/>
    <property type="match status" value="1"/>
</dbReference>
<protein>
    <recommendedName>
        <fullName evidence="4">ABC transporter permease</fullName>
    </recommendedName>
</protein>
<organism evidence="2 3">
    <name type="scientific">Neokomagataea tanensis</name>
    <dbReference type="NCBI Taxonomy" id="661191"/>
    <lineage>
        <taxon>Bacteria</taxon>
        <taxon>Pseudomonadati</taxon>
        <taxon>Pseudomonadota</taxon>
        <taxon>Alphaproteobacteria</taxon>
        <taxon>Acetobacterales</taxon>
        <taxon>Acetobacteraceae</taxon>
        <taxon>Neokomagataea</taxon>
    </lineage>
</organism>
<gene>
    <name evidence="2" type="ORF">D5366_02250</name>
</gene>
<dbReference type="GO" id="GO:0005886">
    <property type="term" value="C:plasma membrane"/>
    <property type="evidence" value="ECO:0007669"/>
    <property type="project" value="UniProtKB-SubCell"/>
</dbReference>
<feature type="transmembrane region" description="Helical" evidence="1">
    <location>
        <begin position="269"/>
        <end position="294"/>
    </location>
</feature>
<feature type="transmembrane region" description="Helical" evidence="1">
    <location>
        <begin position="224"/>
        <end position="244"/>
    </location>
</feature>
<dbReference type="OrthoDB" id="7539112at2"/>
<evidence type="ECO:0008006" key="4">
    <source>
        <dbReference type="Google" id="ProtNLM"/>
    </source>
</evidence>
<evidence type="ECO:0000313" key="3">
    <source>
        <dbReference type="Proteomes" id="UP000317214"/>
    </source>
</evidence>